<dbReference type="EC" id="3.4.-.-" evidence="8"/>
<evidence type="ECO:0000256" key="2">
    <source>
        <dbReference type="ARBA" id="ARBA00022670"/>
    </source>
</evidence>
<evidence type="ECO:0000256" key="1">
    <source>
        <dbReference type="ARBA" id="ARBA00008136"/>
    </source>
</evidence>
<proteinExistence type="inferred from homology"/>
<dbReference type="RefSeq" id="WP_183911413.1">
    <property type="nucleotide sequence ID" value="NZ_JACHXZ010000004.1"/>
</dbReference>
<dbReference type="GO" id="GO:0008233">
    <property type="term" value="F:peptidase activity"/>
    <property type="evidence" value="ECO:0007669"/>
    <property type="project" value="UniProtKB-KW"/>
</dbReference>
<dbReference type="SUPFAM" id="SSF143081">
    <property type="entry name" value="BB1717-like"/>
    <property type="match status" value="1"/>
</dbReference>
<evidence type="ECO:0000256" key="3">
    <source>
        <dbReference type="ARBA" id="ARBA00022763"/>
    </source>
</evidence>
<dbReference type="InterPro" id="IPR036590">
    <property type="entry name" value="SRAP-like"/>
</dbReference>
<evidence type="ECO:0000313" key="9">
    <source>
        <dbReference type="EMBL" id="MBB3169933.1"/>
    </source>
</evidence>
<evidence type="ECO:0000313" key="10">
    <source>
        <dbReference type="Proteomes" id="UP000559987"/>
    </source>
</evidence>
<comment type="caution">
    <text evidence="9">The sequence shown here is derived from an EMBL/GenBank/DDBJ whole genome shotgun (WGS) entry which is preliminary data.</text>
</comment>
<evidence type="ECO:0000256" key="4">
    <source>
        <dbReference type="ARBA" id="ARBA00022801"/>
    </source>
</evidence>
<reference evidence="9 10" key="1">
    <citation type="submission" date="2020-08" db="EMBL/GenBank/DDBJ databases">
        <title>Genomic Encyclopedia of Type Strains, Phase III (KMG-III): the genomes of soil and plant-associated and newly described type strains.</title>
        <authorList>
            <person name="Whitman W."/>
        </authorList>
    </citation>
    <scope>NUCLEOTIDE SEQUENCE [LARGE SCALE GENOMIC DNA]</scope>
    <source>
        <strain evidence="9 10">CECT 8571</strain>
    </source>
</reference>
<dbReference type="Proteomes" id="UP000559987">
    <property type="component" value="Unassembled WGS sequence"/>
</dbReference>
<keyword evidence="5" id="KW-0190">Covalent protein-DNA linkage</keyword>
<evidence type="ECO:0000256" key="6">
    <source>
        <dbReference type="ARBA" id="ARBA00023125"/>
    </source>
</evidence>
<keyword evidence="3" id="KW-0227">DNA damage</keyword>
<dbReference type="PANTHER" id="PTHR13604">
    <property type="entry name" value="DC12-RELATED"/>
    <property type="match status" value="1"/>
</dbReference>
<dbReference type="Gene3D" id="3.90.1680.10">
    <property type="entry name" value="SOS response associated peptidase-like"/>
    <property type="match status" value="1"/>
</dbReference>
<dbReference type="GO" id="GO:0003697">
    <property type="term" value="F:single-stranded DNA binding"/>
    <property type="evidence" value="ECO:0007669"/>
    <property type="project" value="InterPro"/>
</dbReference>
<organism evidence="9 10">
    <name type="scientific">Simiduia aestuariiviva</name>
    <dbReference type="NCBI Taxonomy" id="1510459"/>
    <lineage>
        <taxon>Bacteria</taxon>
        <taxon>Pseudomonadati</taxon>
        <taxon>Pseudomonadota</taxon>
        <taxon>Gammaproteobacteria</taxon>
        <taxon>Cellvibrionales</taxon>
        <taxon>Cellvibrionaceae</taxon>
        <taxon>Simiduia</taxon>
    </lineage>
</organism>
<dbReference type="Pfam" id="PF02586">
    <property type="entry name" value="SRAP"/>
    <property type="match status" value="1"/>
</dbReference>
<evidence type="ECO:0000256" key="5">
    <source>
        <dbReference type="ARBA" id="ARBA00023124"/>
    </source>
</evidence>
<keyword evidence="7" id="KW-0456">Lyase</keyword>
<protein>
    <recommendedName>
        <fullName evidence="8">Abasic site processing protein</fullName>
        <ecNumber evidence="8">3.4.-.-</ecNumber>
    </recommendedName>
</protein>
<keyword evidence="6" id="KW-0238">DNA-binding</keyword>
<dbReference type="InterPro" id="IPR003738">
    <property type="entry name" value="SRAP"/>
</dbReference>
<gene>
    <name evidence="9" type="ORF">FHS30_003146</name>
</gene>
<dbReference type="PANTHER" id="PTHR13604:SF0">
    <property type="entry name" value="ABASIC SITE PROCESSING PROTEIN HMCES"/>
    <property type="match status" value="1"/>
</dbReference>
<keyword evidence="10" id="KW-1185">Reference proteome</keyword>
<name>A0A839UQ72_9GAMM</name>
<keyword evidence="2 8" id="KW-0645">Protease</keyword>
<comment type="similarity">
    <text evidence="1 8">Belongs to the SOS response-associated peptidase family.</text>
</comment>
<sequence>MCGRFNLIQSPAVLQLMQDLGVAGQQLRFNADCAPCNSISIITGEPESPSVRDAIWHLYLEATATGFKPHPRYWSINTNWQQLAKKREFNLSRCLIPATSFVESQDGKRPHQLSFAGEAFCFGGLYKTWTHAQTGETVISASIITLPGHPKLEHIHRKSLPLIFNQDQTADMQTWLDPMLTNTEKLQPYLISQLRLPLTAIAVDKSSTMRPTGEQFIIAADEM</sequence>
<evidence type="ECO:0000256" key="7">
    <source>
        <dbReference type="ARBA" id="ARBA00023239"/>
    </source>
</evidence>
<dbReference type="GO" id="GO:0106300">
    <property type="term" value="P:protein-DNA covalent cross-linking repair"/>
    <property type="evidence" value="ECO:0007669"/>
    <property type="project" value="InterPro"/>
</dbReference>
<dbReference type="GO" id="GO:0016829">
    <property type="term" value="F:lyase activity"/>
    <property type="evidence" value="ECO:0007669"/>
    <property type="project" value="UniProtKB-KW"/>
</dbReference>
<evidence type="ECO:0000256" key="8">
    <source>
        <dbReference type="RuleBase" id="RU364100"/>
    </source>
</evidence>
<accession>A0A839UQ72</accession>
<keyword evidence="4 8" id="KW-0378">Hydrolase</keyword>
<dbReference type="EMBL" id="JACHXZ010000004">
    <property type="protein sequence ID" value="MBB3169933.1"/>
    <property type="molecule type" value="Genomic_DNA"/>
</dbReference>
<dbReference type="GO" id="GO:0006508">
    <property type="term" value="P:proteolysis"/>
    <property type="evidence" value="ECO:0007669"/>
    <property type="project" value="UniProtKB-KW"/>
</dbReference>
<dbReference type="AlphaFoldDB" id="A0A839UQ72"/>